<name>A0A9X1NVN7_9HYPH</name>
<dbReference type="Proteomes" id="UP001139089">
    <property type="component" value="Unassembled WGS sequence"/>
</dbReference>
<dbReference type="AlphaFoldDB" id="A0A9X1NVN7"/>
<reference evidence="2" key="1">
    <citation type="submission" date="2021-12" db="EMBL/GenBank/DDBJ databases">
        <authorList>
            <person name="Li Y."/>
        </authorList>
    </citation>
    <scope>NUCLEOTIDE SEQUENCE</scope>
    <source>
        <strain evidence="2">DKSPLA3</strain>
    </source>
</reference>
<keyword evidence="3" id="KW-1185">Reference proteome</keyword>
<dbReference type="Gene3D" id="3.30.70.1290">
    <property type="entry name" value="Transposase IS200-like"/>
    <property type="match status" value="1"/>
</dbReference>
<dbReference type="PANTHER" id="PTHR33360:SF2">
    <property type="entry name" value="TRANSPOSASE FOR INSERTION SEQUENCE ELEMENT IS200"/>
    <property type="match status" value="1"/>
</dbReference>
<dbReference type="NCBIfam" id="NF033573">
    <property type="entry name" value="transpos_IS200"/>
    <property type="match status" value="1"/>
</dbReference>
<dbReference type="RefSeq" id="WP_231816933.1">
    <property type="nucleotide sequence ID" value="NZ_JAJOZR010000036.1"/>
</dbReference>
<accession>A0A9X1NVN7</accession>
<dbReference type="SUPFAM" id="SSF143422">
    <property type="entry name" value="Transposase IS200-like"/>
    <property type="match status" value="1"/>
</dbReference>
<dbReference type="GO" id="GO:0004803">
    <property type="term" value="F:transposase activity"/>
    <property type="evidence" value="ECO:0007669"/>
    <property type="project" value="InterPro"/>
</dbReference>
<dbReference type="EMBL" id="JAJOZR010000036">
    <property type="protein sequence ID" value="MCD7111932.1"/>
    <property type="molecule type" value="Genomic_DNA"/>
</dbReference>
<evidence type="ECO:0000313" key="3">
    <source>
        <dbReference type="Proteomes" id="UP001139089"/>
    </source>
</evidence>
<feature type="domain" description="Transposase IS200-like" evidence="1">
    <location>
        <begin position="10"/>
        <end position="127"/>
    </location>
</feature>
<dbReference type="GO" id="GO:0006313">
    <property type="term" value="P:DNA transposition"/>
    <property type="evidence" value="ECO:0007669"/>
    <property type="project" value="InterPro"/>
</dbReference>
<dbReference type="SMART" id="SM01321">
    <property type="entry name" value="Y1_Tnp"/>
    <property type="match status" value="1"/>
</dbReference>
<dbReference type="Pfam" id="PF01797">
    <property type="entry name" value="Y1_Tnp"/>
    <property type="match status" value="1"/>
</dbReference>
<dbReference type="InterPro" id="IPR002686">
    <property type="entry name" value="Transposase_17"/>
</dbReference>
<dbReference type="InterPro" id="IPR036515">
    <property type="entry name" value="Transposase_17_sf"/>
</dbReference>
<gene>
    <name evidence="2" type="primary">tnpA</name>
    <name evidence="2" type="ORF">LRX75_23225</name>
</gene>
<evidence type="ECO:0000313" key="2">
    <source>
        <dbReference type="EMBL" id="MCD7111932.1"/>
    </source>
</evidence>
<proteinExistence type="predicted"/>
<organism evidence="2 3">
    <name type="scientific">Rhizobium quercicola</name>
    <dbReference type="NCBI Taxonomy" id="2901226"/>
    <lineage>
        <taxon>Bacteria</taxon>
        <taxon>Pseudomonadati</taxon>
        <taxon>Pseudomonadota</taxon>
        <taxon>Alphaproteobacteria</taxon>
        <taxon>Hyphomicrobiales</taxon>
        <taxon>Rhizobiaceae</taxon>
        <taxon>Rhizobium/Agrobacterium group</taxon>
        <taxon>Rhizobium</taxon>
    </lineage>
</organism>
<dbReference type="PANTHER" id="PTHR33360">
    <property type="entry name" value="TRANSPOSASE FOR INSERTION SEQUENCE ELEMENT IS200"/>
    <property type="match status" value="1"/>
</dbReference>
<protein>
    <submittedName>
        <fullName evidence="2">IS200/IS605 family transposase</fullName>
    </submittedName>
</protein>
<comment type="caution">
    <text evidence="2">The sequence shown here is derived from an EMBL/GenBank/DDBJ whole genome shotgun (WGS) entry which is preliminary data.</text>
</comment>
<dbReference type="GO" id="GO:0003677">
    <property type="term" value="F:DNA binding"/>
    <property type="evidence" value="ECO:0007669"/>
    <property type="project" value="InterPro"/>
</dbReference>
<sequence>MDDNHLSHATWDCKYHIVFASKYRTKRLYGDLRLELRDLFVRLSQQKGCRIEEGHLMPDHVHMLISIPPKYSVAHIVGFLKGKTAIYVANKYAKKRKYRGYHFWARGYFVSTLGYNEQVVRHYIRNQEKADKASDHADLFKGSY</sequence>
<evidence type="ECO:0000259" key="1">
    <source>
        <dbReference type="SMART" id="SM01321"/>
    </source>
</evidence>